<sequence length="919" mass="104789">MSRPIDESIYAVKMFSERGYKRAKCRYCGAHFWSAISRENCGDAPCTDYTFFAISTRKSLSYREVRNLFLDFFRKRGHEVVEPRPVVARWREDLYLTIASIVVFQPHVTSGIAEPPANPLVIAQPCIRLEDIDAVGFTLGRHLTNFIMGGHHAFNYPDKYIYWVNETVEFAKEFFVEELGIPEEELVFKESWWEGGGNAGPSFEVAVGGLELATLVFMMYKVEGANYVELPLKIVDTGYGIERIAWFTQKTPTAFHAVYGDLVREFHKMLGVSEPEKDVLYTLVKKAGRHDLADSDSFNKAVDLVAIELNTSSVELKEWLKRVFDVYAVLDHTKSLTLMLADGIVPSNSGEGYLARLVIRRTLRRLSRLGADVRLAELIAKQVSFWSDMYPNMLKRRDIILEIIDLEEEKFKEVLSKVSTIATRYSKKAPSVEELIQLYDSHGIPPDVLSQELERKHGIKFDVPHNFYSLVASRHSRPRILKELGEEVALPKDVAEWASRLPETRRLFHEDPYTRVFRARVLGVYENYVVLDATAFYPEGGGQLGDRGYLKTSEMSYRVVDTKKVGNVVVHVVESVTGLKSGVEVVGEIDWGFRYRRMRHHTATHILLGALRRVLGEHVWQAGAEKTEHKARLDVTHYKMPSREEIERIEALANSIIDAGLDVRVTYMHRNEAEKMYGFTLYQGGVPMTPIIRVVEIPQWDAEACFGTHVRNTREVGVLKIISVDKIADGVIRFEFTAGTATIDYVKQLESRLARIAHALGSSFEEVDRRVEGVSRELENMKNILKSYRELYQSLLMEQISKYAEDLGKAKLYILKTDVQDEDALKSVVLKAVNTMPRLVLIILHPKEQKTYFEISLGSEAQQHLDARDLAKELSKHMKIKAGGKKDHVTGVIERTEIDLENTVRNAIKELMESKSKQK</sequence>
<dbReference type="GO" id="GO:0000049">
    <property type="term" value="F:tRNA binding"/>
    <property type="evidence" value="ECO:0007669"/>
    <property type="project" value="UniProtKB-KW"/>
</dbReference>
<dbReference type="SUPFAM" id="SSF101353">
    <property type="entry name" value="Putative anticodon-binding domain of alanyl-tRNA synthetase (AlaRS)"/>
    <property type="match status" value="1"/>
</dbReference>
<keyword evidence="11 12" id="KW-0030">Aminoacyl-tRNA synthetase</keyword>
<comment type="catalytic activity">
    <reaction evidence="12">
        <text>tRNA(Ala) + L-alanine + ATP = L-alanyl-tRNA(Ala) + AMP + diphosphate</text>
        <dbReference type="Rhea" id="RHEA:12540"/>
        <dbReference type="Rhea" id="RHEA-COMP:9657"/>
        <dbReference type="Rhea" id="RHEA-COMP:9923"/>
        <dbReference type="ChEBI" id="CHEBI:30616"/>
        <dbReference type="ChEBI" id="CHEBI:33019"/>
        <dbReference type="ChEBI" id="CHEBI:57972"/>
        <dbReference type="ChEBI" id="CHEBI:78442"/>
        <dbReference type="ChEBI" id="CHEBI:78497"/>
        <dbReference type="ChEBI" id="CHEBI:456215"/>
        <dbReference type="EC" id="6.1.1.7"/>
    </reaction>
</comment>
<dbReference type="Gene3D" id="3.30.980.10">
    <property type="entry name" value="Threonyl-trna Synthetase, Chain A, domain 2"/>
    <property type="match status" value="1"/>
</dbReference>
<keyword evidence="6 12" id="KW-0547">Nucleotide-binding</keyword>
<dbReference type="PRINTS" id="PR00980">
    <property type="entry name" value="TRNASYNTHALA"/>
</dbReference>
<evidence type="ECO:0000256" key="5">
    <source>
        <dbReference type="ARBA" id="ARBA00022723"/>
    </source>
</evidence>
<keyword evidence="5 12" id="KW-0479">Metal-binding</keyword>
<dbReference type="InterPro" id="IPR018165">
    <property type="entry name" value="Ala-tRNA-synth_IIc_core"/>
</dbReference>
<evidence type="ECO:0000259" key="14">
    <source>
        <dbReference type="PROSITE" id="PS50860"/>
    </source>
</evidence>
<evidence type="ECO:0000256" key="9">
    <source>
        <dbReference type="ARBA" id="ARBA00022884"/>
    </source>
</evidence>
<dbReference type="NCBIfam" id="TIGR00344">
    <property type="entry name" value="alaS"/>
    <property type="match status" value="1"/>
</dbReference>
<dbReference type="InterPro" id="IPR018162">
    <property type="entry name" value="Ala-tRNA-ligase_IIc_anticod-bd"/>
</dbReference>
<feature type="binding site" evidence="12">
    <location>
        <position position="709"/>
    </location>
    <ligand>
        <name>Zn(2+)</name>
        <dbReference type="ChEBI" id="CHEBI:29105"/>
    </ligand>
</feature>
<dbReference type="EC" id="6.1.1.7" evidence="12"/>
<evidence type="ECO:0000256" key="13">
    <source>
        <dbReference type="SAM" id="Coils"/>
    </source>
</evidence>
<evidence type="ECO:0000256" key="11">
    <source>
        <dbReference type="ARBA" id="ARBA00023146"/>
    </source>
</evidence>
<dbReference type="AlphaFoldDB" id="A0A7C4BBL1"/>
<dbReference type="InterPro" id="IPR022429">
    <property type="entry name" value="Ala-tRNA_lgiase_arc"/>
</dbReference>
<keyword evidence="9 12" id="KW-0694">RNA-binding</keyword>
<dbReference type="Gene3D" id="2.40.30.130">
    <property type="match status" value="1"/>
</dbReference>
<keyword evidence="3 12" id="KW-0820">tRNA-binding</keyword>
<dbReference type="InterPro" id="IPR018164">
    <property type="entry name" value="Ala-tRNA-synth_IIc_N"/>
</dbReference>
<dbReference type="EMBL" id="DTFF01000014">
    <property type="protein sequence ID" value="HGI87120.1"/>
    <property type="molecule type" value="Genomic_DNA"/>
</dbReference>
<accession>A0A7C4BBL1</accession>
<keyword evidence="4 12" id="KW-0436">Ligase</keyword>
<dbReference type="Pfam" id="PF01411">
    <property type="entry name" value="tRNA-synt_2c"/>
    <property type="match status" value="1"/>
</dbReference>
<keyword evidence="2 12" id="KW-0963">Cytoplasm</keyword>
<comment type="caution">
    <text evidence="15">The sequence shown here is derived from an EMBL/GenBank/DDBJ whole genome shotgun (WGS) entry which is preliminary data.</text>
</comment>
<evidence type="ECO:0000256" key="2">
    <source>
        <dbReference type="ARBA" id="ARBA00022490"/>
    </source>
</evidence>
<dbReference type="SUPFAM" id="SSF55186">
    <property type="entry name" value="ThrRS/AlaRS common domain"/>
    <property type="match status" value="1"/>
</dbReference>
<feature type="binding site" evidence="12">
    <location>
        <position position="605"/>
    </location>
    <ligand>
        <name>Zn(2+)</name>
        <dbReference type="ChEBI" id="CHEBI:29105"/>
    </ligand>
</feature>
<dbReference type="GO" id="GO:0008270">
    <property type="term" value="F:zinc ion binding"/>
    <property type="evidence" value="ECO:0007669"/>
    <property type="project" value="UniProtKB-UniRule"/>
</dbReference>
<evidence type="ECO:0000313" key="15">
    <source>
        <dbReference type="EMBL" id="HGI87120.1"/>
    </source>
</evidence>
<dbReference type="GO" id="GO:0006419">
    <property type="term" value="P:alanyl-tRNA aminoacylation"/>
    <property type="evidence" value="ECO:0007669"/>
    <property type="project" value="UniProtKB-UniRule"/>
</dbReference>
<name>A0A7C4BBL1_9CREN</name>
<keyword evidence="8 12" id="KW-0067">ATP-binding</keyword>
<dbReference type="FunFam" id="3.30.980.10:FF:000004">
    <property type="entry name" value="Alanine--tRNA ligase, cytoplasmic"/>
    <property type="match status" value="1"/>
</dbReference>
<dbReference type="InterPro" id="IPR045864">
    <property type="entry name" value="aa-tRNA-synth_II/BPL/LPL"/>
</dbReference>
<feature type="binding site" evidence="12">
    <location>
        <position position="601"/>
    </location>
    <ligand>
        <name>Zn(2+)</name>
        <dbReference type="ChEBI" id="CHEBI:29105"/>
    </ligand>
</feature>
<dbReference type="GO" id="GO:0005737">
    <property type="term" value="C:cytoplasm"/>
    <property type="evidence" value="ECO:0007669"/>
    <property type="project" value="UniProtKB-SubCell"/>
</dbReference>
<dbReference type="GO" id="GO:0005524">
    <property type="term" value="F:ATP binding"/>
    <property type="evidence" value="ECO:0007669"/>
    <property type="project" value="UniProtKB-UniRule"/>
</dbReference>
<keyword evidence="10 12" id="KW-0648">Protein biosynthesis</keyword>
<dbReference type="PROSITE" id="PS50860">
    <property type="entry name" value="AA_TRNA_LIGASE_II_ALA"/>
    <property type="match status" value="1"/>
</dbReference>
<dbReference type="SUPFAM" id="SSF50447">
    <property type="entry name" value="Translation proteins"/>
    <property type="match status" value="1"/>
</dbReference>
<dbReference type="NCBIfam" id="TIGR03683">
    <property type="entry name" value="A-tRNA_syn_arch"/>
    <property type="match status" value="1"/>
</dbReference>
<feature type="domain" description="Alanyl-transfer RNA synthetases family profile" evidence="14">
    <location>
        <begin position="60"/>
        <end position="748"/>
    </location>
</feature>
<evidence type="ECO:0000256" key="8">
    <source>
        <dbReference type="ARBA" id="ARBA00022840"/>
    </source>
</evidence>
<dbReference type="SMART" id="SM00863">
    <property type="entry name" value="tRNA_SAD"/>
    <property type="match status" value="1"/>
</dbReference>
<evidence type="ECO:0000256" key="6">
    <source>
        <dbReference type="ARBA" id="ARBA00022741"/>
    </source>
</evidence>
<comment type="subcellular location">
    <subcellularLocation>
        <location evidence="12">Cytoplasm</location>
    </subcellularLocation>
</comment>
<dbReference type="InterPro" id="IPR002318">
    <property type="entry name" value="Ala-tRNA-lgiase_IIc"/>
</dbReference>
<comment type="cofactor">
    <cofactor evidence="12">
        <name>Zn(2+)</name>
        <dbReference type="ChEBI" id="CHEBI:29105"/>
    </cofactor>
    <text evidence="12">Binds 1 zinc ion per subunit.</text>
</comment>
<comment type="domain">
    <text evidence="12">Consists of three domains; the N-terminal catalytic domain, the editing domain and the C-terminal C-Ala domain. The editing domain removes incorrectly charged amino acids, while the C-Ala domain, along with tRNA(Ala), serves as a bridge to cooperatively bring together the editing and aminoacylation centers thus stimulating deacylation of misacylated tRNAs.</text>
</comment>
<dbReference type="SUPFAM" id="SSF55681">
    <property type="entry name" value="Class II aaRS and biotin synthetases"/>
    <property type="match status" value="1"/>
</dbReference>
<dbReference type="HAMAP" id="MF_00036_A">
    <property type="entry name" value="Ala_tRNA_synth_A"/>
    <property type="match status" value="1"/>
</dbReference>
<dbReference type="InterPro" id="IPR018163">
    <property type="entry name" value="Thr/Ala-tRNA-synth_IIc_edit"/>
</dbReference>
<comment type="similarity">
    <text evidence="1 12">Belongs to the class-II aminoacyl-tRNA synthetase family.</text>
</comment>
<comment type="function">
    <text evidence="12">Catalyzes the attachment of alanine to tRNA(Ala) in a two-step reaction: alanine is first activated by ATP to form Ala-AMP and then transferred to the acceptor end of tRNA(Ala). Also edits incorrectly charged Ser-tRNA(Ala) and Gly-tRNA(Ala) via its editing domain.</text>
</comment>
<evidence type="ECO:0000256" key="1">
    <source>
        <dbReference type="ARBA" id="ARBA00008226"/>
    </source>
</evidence>
<evidence type="ECO:0000256" key="7">
    <source>
        <dbReference type="ARBA" id="ARBA00022833"/>
    </source>
</evidence>
<organism evidence="15">
    <name type="scientific">Ignisphaera aggregans</name>
    <dbReference type="NCBI Taxonomy" id="334771"/>
    <lineage>
        <taxon>Archaea</taxon>
        <taxon>Thermoproteota</taxon>
        <taxon>Thermoprotei</taxon>
        <taxon>Desulfurococcales</taxon>
        <taxon>Desulfurococcaceae</taxon>
        <taxon>Ignisphaera</taxon>
    </lineage>
</organism>
<dbReference type="Gene3D" id="3.30.930.10">
    <property type="entry name" value="Bira Bifunctional Protein, Domain 2"/>
    <property type="match status" value="1"/>
</dbReference>
<keyword evidence="13" id="KW-0175">Coiled coil</keyword>
<feature type="binding site" evidence="12">
    <location>
        <position position="705"/>
    </location>
    <ligand>
        <name>Zn(2+)</name>
        <dbReference type="ChEBI" id="CHEBI:29105"/>
    </ligand>
</feature>
<dbReference type="InterPro" id="IPR009000">
    <property type="entry name" value="Transl_B-barrel_sf"/>
</dbReference>
<dbReference type="Gene3D" id="3.30.54.20">
    <property type="match status" value="1"/>
</dbReference>
<keyword evidence="7 12" id="KW-0862">Zinc</keyword>
<evidence type="ECO:0000256" key="12">
    <source>
        <dbReference type="HAMAP-Rule" id="MF_00036"/>
    </source>
</evidence>
<dbReference type="InterPro" id="IPR012947">
    <property type="entry name" value="tRNA_SAD"/>
</dbReference>
<dbReference type="GO" id="GO:0002161">
    <property type="term" value="F:aminoacyl-tRNA deacylase activity"/>
    <property type="evidence" value="ECO:0007669"/>
    <property type="project" value="UniProtKB-ARBA"/>
</dbReference>
<proteinExistence type="inferred from homology"/>
<evidence type="ECO:0000256" key="4">
    <source>
        <dbReference type="ARBA" id="ARBA00022598"/>
    </source>
</evidence>
<dbReference type="Gene3D" id="3.10.310.40">
    <property type="match status" value="1"/>
</dbReference>
<dbReference type="PANTHER" id="PTHR11777:SF9">
    <property type="entry name" value="ALANINE--TRNA LIGASE, CYTOPLASMIC"/>
    <property type="match status" value="1"/>
</dbReference>
<feature type="coiled-coil region" evidence="13">
    <location>
        <begin position="764"/>
        <end position="798"/>
    </location>
</feature>
<evidence type="ECO:0000256" key="10">
    <source>
        <dbReference type="ARBA" id="ARBA00022917"/>
    </source>
</evidence>
<evidence type="ECO:0000256" key="3">
    <source>
        <dbReference type="ARBA" id="ARBA00022555"/>
    </source>
</evidence>
<dbReference type="GO" id="GO:0004813">
    <property type="term" value="F:alanine-tRNA ligase activity"/>
    <property type="evidence" value="ECO:0007669"/>
    <property type="project" value="UniProtKB-UniRule"/>
</dbReference>
<dbReference type="InterPro" id="IPR050058">
    <property type="entry name" value="Ala-tRNA_ligase"/>
</dbReference>
<gene>
    <name evidence="12" type="primary">alaS</name>
    <name evidence="15" type="ORF">ENV14_01800</name>
</gene>
<dbReference type="Pfam" id="PF07973">
    <property type="entry name" value="tRNA_SAD"/>
    <property type="match status" value="1"/>
</dbReference>
<reference evidence="15" key="1">
    <citation type="journal article" date="2020" name="mSystems">
        <title>Genome- and Community-Level Interaction Insights into Carbon Utilization and Element Cycling Functions of Hydrothermarchaeota in Hydrothermal Sediment.</title>
        <authorList>
            <person name="Zhou Z."/>
            <person name="Liu Y."/>
            <person name="Xu W."/>
            <person name="Pan J."/>
            <person name="Luo Z.H."/>
            <person name="Li M."/>
        </authorList>
    </citation>
    <scope>NUCLEOTIDE SEQUENCE [LARGE SCALE GENOMIC DNA]</scope>
    <source>
        <strain evidence="15">SpSt-732</strain>
    </source>
</reference>
<protein>
    <recommendedName>
        <fullName evidence="12">Alanine--tRNA ligase</fullName>
        <ecNumber evidence="12">6.1.1.7</ecNumber>
    </recommendedName>
    <alternativeName>
        <fullName evidence="12">Alanyl-tRNA synthetase</fullName>
        <shortName evidence="12">AlaRS</shortName>
    </alternativeName>
</protein>
<dbReference type="PANTHER" id="PTHR11777">
    <property type="entry name" value="ALANYL-TRNA SYNTHETASE"/>
    <property type="match status" value="1"/>
</dbReference>